<evidence type="ECO:0000313" key="2">
    <source>
        <dbReference type="EMBL" id="KAK3874046.1"/>
    </source>
</evidence>
<keyword evidence="3" id="KW-1185">Reference proteome</keyword>
<feature type="region of interest" description="Disordered" evidence="1">
    <location>
        <begin position="1"/>
        <end position="45"/>
    </location>
</feature>
<proteinExistence type="predicted"/>
<sequence>MMIRREDLSPGSVFPGRPSFPLPSHTTAEDHVPALPRSPHTKEKGGEILRACVGRGWGGLEGYSSPSLPVSLL</sequence>
<accession>A0AAE1FIB9</accession>
<organism evidence="2 3">
    <name type="scientific">Petrolisthes cinctipes</name>
    <name type="common">Flat porcelain crab</name>
    <dbReference type="NCBI Taxonomy" id="88211"/>
    <lineage>
        <taxon>Eukaryota</taxon>
        <taxon>Metazoa</taxon>
        <taxon>Ecdysozoa</taxon>
        <taxon>Arthropoda</taxon>
        <taxon>Crustacea</taxon>
        <taxon>Multicrustacea</taxon>
        <taxon>Malacostraca</taxon>
        <taxon>Eumalacostraca</taxon>
        <taxon>Eucarida</taxon>
        <taxon>Decapoda</taxon>
        <taxon>Pleocyemata</taxon>
        <taxon>Anomura</taxon>
        <taxon>Galatheoidea</taxon>
        <taxon>Porcellanidae</taxon>
        <taxon>Petrolisthes</taxon>
    </lineage>
</organism>
<name>A0AAE1FIB9_PETCI</name>
<dbReference type="EMBL" id="JAWQEG010002144">
    <property type="protein sequence ID" value="KAK3874046.1"/>
    <property type="molecule type" value="Genomic_DNA"/>
</dbReference>
<dbReference type="Proteomes" id="UP001286313">
    <property type="component" value="Unassembled WGS sequence"/>
</dbReference>
<gene>
    <name evidence="2" type="ORF">Pcinc_020982</name>
</gene>
<comment type="caution">
    <text evidence="2">The sequence shown here is derived from an EMBL/GenBank/DDBJ whole genome shotgun (WGS) entry which is preliminary data.</text>
</comment>
<evidence type="ECO:0000256" key="1">
    <source>
        <dbReference type="SAM" id="MobiDB-lite"/>
    </source>
</evidence>
<reference evidence="2" key="1">
    <citation type="submission" date="2023-10" db="EMBL/GenBank/DDBJ databases">
        <title>Genome assemblies of two species of porcelain crab, Petrolisthes cinctipes and Petrolisthes manimaculis (Anomura: Porcellanidae).</title>
        <authorList>
            <person name="Angst P."/>
        </authorList>
    </citation>
    <scope>NUCLEOTIDE SEQUENCE</scope>
    <source>
        <strain evidence="2">PB745_01</strain>
        <tissue evidence="2">Gill</tissue>
    </source>
</reference>
<dbReference type="AlphaFoldDB" id="A0AAE1FIB9"/>
<evidence type="ECO:0000313" key="3">
    <source>
        <dbReference type="Proteomes" id="UP001286313"/>
    </source>
</evidence>
<protein>
    <submittedName>
        <fullName evidence="2">Uncharacterized protein</fullName>
    </submittedName>
</protein>